<dbReference type="Proteomes" id="UP000295537">
    <property type="component" value="Unassembled WGS sequence"/>
</dbReference>
<dbReference type="RefSeq" id="WP_132500730.1">
    <property type="nucleotide sequence ID" value="NZ_LVXA01000001.1"/>
</dbReference>
<accession>A0A4R2NBV2</accession>
<dbReference type="EMBL" id="SLXJ01000002">
    <property type="protein sequence ID" value="TCP18482.1"/>
    <property type="molecule type" value="Genomic_DNA"/>
</dbReference>
<comment type="caution">
    <text evidence="3">The sequence shown here is derived from an EMBL/GenBank/DDBJ whole genome shotgun (WGS) entry which is preliminary data.</text>
</comment>
<evidence type="ECO:0000313" key="3">
    <source>
        <dbReference type="EMBL" id="TCP18482.1"/>
    </source>
</evidence>
<dbReference type="PIRSF" id="PIRSF016789">
    <property type="entry name" value="DUF454"/>
    <property type="match status" value="1"/>
</dbReference>
<feature type="transmembrane region" description="Helical" evidence="2">
    <location>
        <begin position="6"/>
        <end position="38"/>
    </location>
</feature>
<dbReference type="AlphaFoldDB" id="A0A4R2NBV2"/>
<gene>
    <name evidence="3" type="ORF">EV693_102162</name>
</gene>
<keyword evidence="1" id="KW-0997">Cell inner membrane</keyword>
<dbReference type="InterPro" id="IPR007401">
    <property type="entry name" value="DUF454"/>
</dbReference>
<feature type="transmembrane region" description="Helical" evidence="2">
    <location>
        <begin position="97"/>
        <end position="113"/>
    </location>
</feature>
<comment type="subcellular location">
    <subcellularLocation>
        <location evidence="1">Cell inner membrane</location>
        <topology evidence="1">Multi-pass membrane protein</topology>
    </subcellularLocation>
</comment>
<reference evidence="3 4" key="1">
    <citation type="submission" date="2019-03" db="EMBL/GenBank/DDBJ databases">
        <title>Genomic Encyclopedia of Type Strains, Phase IV (KMG-IV): sequencing the most valuable type-strain genomes for metagenomic binning, comparative biology and taxonomic classification.</title>
        <authorList>
            <person name="Goeker M."/>
        </authorList>
    </citation>
    <scope>NUCLEOTIDE SEQUENCE [LARGE SCALE GENOMIC DNA]</scope>
    <source>
        <strain evidence="3 4">DSM 16380</strain>
    </source>
</reference>
<sequence length="126" mass="14502">MKLVFILLGFSSITLGIIGIVVPGLPTTPFLLLALYCFGKGSERLQHWFMQTKLYQKYLKEFDQTRSMTLKQKIGILAFSAPFCLLAFFTIPNIWGKITLIAVIIFQYYYFFFRIKTLGNPPSTLE</sequence>
<keyword evidence="2" id="KW-1133">Transmembrane helix</keyword>
<evidence type="ECO:0000313" key="4">
    <source>
        <dbReference type="Proteomes" id="UP000295537"/>
    </source>
</evidence>
<dbReference type="PANTHER" id="PTHR35813:SF1">
    <property type="entry name" value="INNER MEMBRANE PROTEIN YBAN"/>
    <property type="match status" value="1"/>
</dbReference>
<feature type="transmembrane region" description="Helical" evidence="2">
    <location>
        <begin position="74"/>
        <end position="91"/>
    </location>
</feature>
<organism evidence="3 4">
    <name type="scientific">Nicoletella semolina</name>
    <dbReference type="NCBI Taxonomy" id="271160"/>
    <lineage>
        <taxon>Bacteria</taxon>
        <taxon>Pseudomonadati</taxon>
        <taxon>Pseudomonadota</taxon>
        <taxon>Gammaproteobacteria</taxon>
        <taxon>Pasteurellales</taxon>
        <taxon>Pasteurellaceae</taxon>
        <taxon>Nicoletella</taxon>
    </lineage>
</organism>
<evidence type="ECO:0000256" key="2">
    <source>
        <dbReference type="SAM" id="Phobius"/>
    </source>
</evidence>
<proteinExistence type="predicted"/>
<protein>
    <recommendedName>
        <fullName evidence="1">Inner membrane protein</fullName>
    </recommendedName>
</protein>
<evidence type="ECO:0000256" key="1">
    <source>
        <dbReference type="PIRNR" id="PIRNR016789"/>
    </source>
</evidence>
<keyword evidence="4" id="KW-1185">Reference proteome</keyword>
<keyword evidence="1" id="KW-1003">Cell membrane</keyword>
<name>A0A4R2NBV2_9PAST</name>
<keyword evidence="1 2" id="KW-0472">Membrane</keyword>
<dbReference type="PANTHER" id="PTHR35813">
    <property type="entry name" value="INNER MEMBRANE PROTEIN YBAN"/>
    <property type="match status" value="1"/>
</dbReference>
<keyword evidence="2" id="KW-0812">Transmembrane</keyword>
<dbReference type="OrthoDB" id="5690292at2"/>
<dbReference type="Pfam" id="PF04304">
    <property type="entry name" value="DUF454"/>
    <property type="match status" value="1"/>
</dbReference>
<dbReference type="GO" id="GO:0005886">
    <property type="term" value="C:plasma membrane"/>
    <property type="evidence" value="ECO:0007669"/>
    <property type="project" value="UniProtKB-SubCell"/>
</dbReference>